<protein>
    <submittedName>
        <fullName evidence="1">Uncharacterized protein</fullName>
    </submittedName>
</protein>
<evidence type="ECO:0000313" key="2">
    <source>
        <dbReference type="Proteomes" id="UP001229421"/>
    </source>
</evidence>
<evidence type="ECO:0000313" key="1">
    <source>
        <dbReference type="EMBL" id="KAK1423115.1"/>
    </source>
</evidence>
<reference evidence="1" key="1">
    <citation type="journal article" date="2023" name="bioRxiv">
        <title>Improved chromosome-level genome assembly for marigold (Tagetes erecta).</title>
        <authorList>
            <person name="Jiang F."/>
            <person name="Yuan L."/>
            <person name="Wang S."/>
            <person name="Wang H."/>
            <person name="Xu D."/>
            <person name="Wang A."/>
            <person name="Fan W."/>
        </authorList>
    </citation>
    <scope>NUCLEOTIDE SEQUENCE</scope>
    <source>
        <strain evidence="1">WSJ</strain>
        <tissue evidence="1">Leaf</tissue>
    </source>
</reference>
<name>A0AAD8KP07_TARER</name>
<sequence length="100" mass="11498">MGRGDLVCGFGGDGCGVIKWLDVERVTQFSFRRTANRDNNRGDPEPMDLKIKRLLYKGCKILSYNKSQSDSNKKPEILNYNRRCTARKRGEILSLRKNVM</sequence>
<dbReference type="Proteomes" id="UP001229421">
    <property type="component" value="Unassembled WGS sequence"/>
</dbReference>
<gene>
    <name evidence="1" type="ORF">QVD17_18410</name>
</gene>
<dbReference type="AlphaFoldDB" id="A0AAD8KP07"/>
<organism evidence="1 2">
    <name type="scientific">Tagetes erecta</name>
    <name type="common">African marigold</name>
    <dbReference type="NCBI Taxonomy" id="13708"/>
    <lineage>
        <taxon>Eukaryota</taxon>
        <taxon>Viridiplantae</taxon>
        <taxon>Streptophyta</taxon>
        <taxon>Embryophyta</taxon>
        <taxon>Tracheophyta</taxon>
        <taxon>Spermatophyta</taxon>
        <taxon>Magnoliopsida</taxon>
        <taxon>eudicotyledons</taxon>
        <taxon>Gunneridae</taxon>
        <taxon>Pentapetalae</taxon>
        <taxon>asterids</taxon>
        <taxon>campanulids</taxon>
        <taxon>Asterales</taxon>
        <taxon>Asteraceae</taxon>
        <taxon>Asteroideae</taxon>
        <taxon>Heliantheae alliance</taxon>
        <taxon>Tageteae</taxon>
        <taxon>Tagetes</taxon>
    </lineage>
</organism>
<dbReference type="EMBL" id="JAUHHV010000005">
    <property type="protein sequence ID" value="KAK1423115.1"/>
    <property type="molecule type" value="Genomic_DNA"/>
</dbReference>
<proteinExistence type="predicted"/>
<accession>A0AAD8KP07</accession>
<comment type="caution">
    <text evidence="1">The sequence shown here is derived from an EMBL/GenBank/DDBJ whole genome shotgun (WGS) entry which is preliminary data.</text>
</comment>
<keyword evidence="2" id="KW-1185">Reference proteome</keyword>